<keyword evidence="2" id="KW-1185">Reference proteome</keyword>
<proteinExistence type="predicted"/>
<accession>A0A8S8X9Z1</accession>
<dbReference type="Proteomes" id="UP000681075">
    <property type="component" value="Unassembled WGS sequence"/>
</dbReference>
<sequence length="79" mass="9287">MIEVETQADRDVVLRERARLAEAGAERRANPSELRFLDKIRDRALAEGDEFAMTDEQRSNYARIVRDVLDRTGWRPTRR</sequence>
<dbReference type="RefSeq" id="WP_420244043.1">
    <property type="nucleotide sequence ID" value="NZ_BOPV01000001.1"/>
</dbReference>
<evidence type="ECO:0000313" key="2">
    <source>
        <dbReference type="Proteomes" id="UP000681075"/>
    </source>
</evidence>
<comment type="caution">
    <text evidence="1">The sequence shown here is derived from an EMBL/GenBank/DDBJ whole genome shotgun (WGS) entry which is preliminary data.</text>
</comment>
<reference evidence="1" key="1">
    <citation type="submission" date="2021-02" db="EMBL/GenBank/DDBJ databases">
        <title>Genome sequence of Rhodospirillales sp. strain TMPK1 isolated from soil.</title>
        <authorList>
            <person name="Nakai R."/>
            <person name="Kusada H."/>
            <person name="Tamaki H."/>
        </authorList>
    </citation>
    <scope>NUCLEOTIDE SEQUENCE</scope>
    <source>
        <strain evidence="1">TMPK1</strain>
    </source>
</reference>
<protein>
    <submittedName>
        <fullName evidence="1">Uncharacterized protein</fullName>
    </submittedName>
</protein>
<name>A0A8S8X9Z1_9PROT</name>
<gene>
    <name evidence="1" type="ORF">TMPK1_30650</name>
</gene>
<evidence type="ECO:0000313" key="1">
    <source>
        <dbReference type="EMBL" id="GIL40828.1"/>
    </source>
</evidence>
<organism evidence="1 2">
    <name type="scientific">Roseiterribacter gracilis</name>
    <dbReference type="NCBI Taxonomy" id="2812848"/>
    <lineage>
        <taxon>Bacteria</taxon>
        <taxon>Pseudomonadati</taxon>
        <taxon>Pseudomonadota</taxon>
        <taxon>Alphaproteobacteria</taxon>
        <taxon>Rhodospirillales</taxon>
        <taxon>Roseiterribacteraceae</taxon>
        <taxon>Roseiterribacter</taxon>
    </lineage>
</organism>
<dbReference type="AlphaFoldDB" id="A0A8S8X9Z1"/>
<dbReference type="EMBL" id="BOPV01000001">
    <property type="protein sequence ID" value="GIL40828.1"/>
    <property type="molecule type" value="Genomic_DNA"/>
</dbReference>